<name>K8EF11_9CHLO</name>
<dbReference type="EMBL" id="FO082274">
    <property type="protein sequence ID" value="CCO16621.1"/>
    <property type="molecule type" value="Genomic_DNA"/>
</dbReference>
<reference evidence="2 3" key="1">
    <citation type="submission" date="2011-10" db="EMBL/GenBank/DDBJ databases">
        <authorList>
            <person name="Genoscope - CEA"/>
        </authorList>
    </citation>
    <scope>NUCLEOTIDE SEQUENCE [LARGE SCALE GENOMIC DNA]</scope>
    <source>
        <strain evidence="2 3">RCC 1105</strain>
    </source>
</reference>
<feature type="coiled-coil region" evidence="1">
    <location>
        <begin position="191"/>
        <end position="252"/>
    </location>
</feature>
<sequence length="327" mass="36766">MNTATKKQPSTAVKNSFGGFAFKKRKTQNFTNTMNNNNNRRQTRQTTGMGGFVENPGMDHQYMYGNVHNNMGGMEYGINNNSMVMNNRHHQQQQLAQPVGNAGGIHQKLGNPERFHEALRNDVTEDERMSDLIAAITDAEINKARLNFGSSAEHVFLSDIIETVMKEFCVQVEEALVDDKIFFDEGPHQIKQKIEQKKDSLRKLREELYNESKRWDDMIESTSKSTQDEEAKALLQQELKRHDEVLKTTQHRGTLASSCLETHRALALQAEGAAAIVQGAEALCVRAENACKIFADALAKNDFKSLPNVDNPHGLLQSLIGAYKETK</sequence>
<dbReference type="GeneID" id="19015524"/>
<accession>K8EF11</accession>
<keyword evidence="3" id="KW-1185">Reference proteome</keyword>
<dbReference type="AlphaFoldDB" id="K8EF11"/>
<evidence type="ECO:0000313" key="3">
    <source>
        <dbReference type="Proteomes" id="UP000198341"/>
    </source>
</evidence>
<proteinExistence type="predicted"/>
<gene>
    <name evidence="2" type="ORF">Bathy05g00200</name>
</gene>
<evidence type="ECO:0000256" key="1">
    <source>
        <dbReference type="SAM" id="Coils"/>
    </source>
</evidence>
<dbReference type="Proteomes" id="UP000198341">
    <property type="component" value="Chromosome 5"/>
</dbReference>
<organism evidence="2 3">
    <name type="scientific">Bathycoccus prasinos</name>
    <dbReference type="NCBI Taxonomy" id="41875"/>
    <lineage>
        <taxon>Eukaryota</taxon>
        <taxon>Viridiplantae</taxon>
        <taxon>Chlorophyta</taxon>
        <taxon>Mamiellophyceae</taxon>
        <taxon>Mamiellales</taxon>
        <taxon>Bathycoccaceae</taxon>
        <taxon>Bathycoccus</taxon>
    </lineage>
</organism>
<dbReference type="KEGG" id="bpg:Bathy05g00200"/>
<protein>
    <submittedName>
        <fullName evidence="2">Uncharacterized protein</fullName>
    </submittedName>
</protein>
<evidence type="ECO:0000313" key="2">
    <source>
        <dbReference type="EMBL" id="CCO16621.1"/>
    </source>
</evidence>
<keyword evidence="1" id="KW-0175">Coiled coil</keyword>
<dbReference type="RefSeq" id="XP_007513063.1">
    <property type="nucleotide sequence ID" value="XM_007513001.1"/>
</dbReference>